<comment type="caution">
    <text evidence="2">The sequence shown here is derived from an EMBL/GenBank/DDBJ whole genome shotgun (WGS) entry which is preliminary data.</text>
</comment>
<dbReference type="PANTHER" id="PTHR42695:SF5">
    <property type="entry name" value="GLUTAMINE AMIDOTRANSFERASE YLR126C-RELATED"/>
    <property type="match status" value="1"/>
</dbReference>
<dbReference type="AlphaFoldDB" id="A0A401Z162"/>
<accession>A0A401Z162</accession>
<dbReference type="InterPro" id="IPR017926">
    <property type="entry name" value="GATASE"/>
</dbReference>
<dbReference type="RefSeq" id="WP_246127220.1">
    <property type="nucleotide sequence ID" value="NZ_BIFH01000040.1"/>
</dbReference>
<dbReference type="Gene3D" id="3.40.50.880">
    <property type="match status" value="1"/>
</dbReference>
<proteinExistence type="predicted"/>
<keyword evidence="3" id="KW-1185">Reference proteome</keyword>
<dbReference type="GO" id="GO:0005829">
    <property type="term" value="C:cytosol"/>
    <property type="evidence" value="ECO:0007669"/>
    <property type="project" value="TreeGrafter"/>
</dbReference>
<dbReference type="SUPFAM" id="SSF52317">
    <property type="entry name" value="Class I glutamine amidotransferase-like"/>
    <property type="match status" value="1"/>
</dbReference>
<keyword evidence="2" id="KW-0315">Glutamine amidotransferase</keyword>
<dbReference type="Proteomes" id="UP000286931">
    <property type="component" value="Unassembled WGS sequence"/>
</dbReference>
<dbReference type="GO" id="GO:0016740">
    <property type="term" value="F:transferase activity"/>
    <property type="evidence" value="ECO:0007669"/>
    <property type="project" value="UniProtKB-KW"/>
</dbReference>
<keyword evidence="2" id="KW-0808">Transferase</keyword>
<sequence>MRALIIRHDHPSHAGFVGMRLAERGFDAHDVTVVPDERFHSPDVRFAFPRATDFDVVVVLGAPWSVYDTATIGTWVGDELDLLREAVAADVPVLGICFGAQALSAALGGTVERASEYELGWHRIETDEPNLVAAGPWYQWHFDRFTVPPGGREIARSTVGPQAYVVGRSMGVQFHPEVTPDIAAAWLAHGGAAQAGELGLDVDDLRRAEAGARERAAALVDGFLAEVAKL</sequence>
<dbReference type="EMBL" id="BIFH01000040">
    <property type="protein sequence ID" value="GCE00562.1"/>
    <property type="molecule type" value="Genomic_DNA"/>
</dbReference>
<gene>
    <name evidence="2" type="ORF">EHYA_08288</name>
</gene>
<evidence type="ECO:0000313" key="2">
    <source>
        <dbReference type="EMBL" id="GCE00562.1"/>
    </source>
</evidence>
<dbReference type="Pfam" id="PF00117">
    <property type="entry name" value="GATase"/>
    <property type="match status" value="1"/>
</dbReference>
<reference evidence="2 3" key="1">
    <citation type="submission" date="2018-12" db="EMBL/GenBank/DDBJ databases">
        <title>Draft genome sequence of Embleya hyalina NBRC 13850T.</title>
        <authorList>
            <person name="Komaki H."/>
            <person name="Hosoyama A."/>
            <person name="Kimura A."/>
            <person name="Ichikawa N."/>
            <person name="Tamura T."/>
        </authorList>
    </citation>
    <scope>NUCLEOTIDE SEQUENCE [LARGE SCALE GENOMIC DNA]</scope>
    <source>
        <strain evidence="2 3">NBRC 13850</strain>
    </source>
</reference>
<protein>
    <submittedName>
        <fullName evidence="2">Glutamine amidotransferase</fullName>
    </submittedName>
</protein>
<dbReference type="InterPro" id="IPR029062">
    <property type="entry name" value="Class_I_gatase-like"/>
</dbReference>
<evidence type="ECO:0000313" key="3">
    <source>
        <dbReference type="Proteomes" id="UP000286931"/>
    </source>
</evidence>
<name>A0A401Z162_9ACTN</name>
<dbReference type="InterPro" id="IPR044992">
    <property type="entry name" value="ChyE-like"/>
</dbReference>
<dbReference type="CDD" id="cd01741">
    <property type="entry name" value="GATase1_1"/>
    <property type="match status" value="1"/>
</dbReference>
<dbReference type="PANTHER" id="PTHR42695">
    <property type="entry name" value="GLUTAMINE AMIDOTRANSFERASE YLR126C-RELATED"/>
    <property type="match status" value="1"/>
</dbReference>
<dbReference type="PROSITE" id="PS51273">
    <property type="entry name" value="GATASE_TYPE_1"/>
    <property type="match status" value="1"/>
</dbReference>
<organism evidence="2 3">
    <name type="scientific">Embleya hyalina</name>
    <dbReference type="NCBI Taxonomy" id="516124"/>
    <lineage>
        <taxon>Bacteria</taxon>
        <taxon>Bacillati</taxon>
        <taxon>Actinomycetota</taxon>
        <taxon>Actinomycetes</taxon>
        <taxon>Kitasatosporales</taxon>
        <taxon>Streptomycetaceae</taxon>
        <taxon>Embleya</taxon>
    </lineage>
</organism>
<evidence type="ECO:0000259" key="1">
    <source>
        <dbReference type="Pfam" id="PF00117"/>
    </source>
</evidence>
<feature type="domain" description="Glutamine amidotransferase" evidence="1">
    <location>
        <begin position="30"/>
        <end position="181"/>
    </location>
</feature>